<protein>
    <submittedName>
        <fullName evidence="1">Uncharacterized protein</fullName>
    </submittedName>
</protein>
<organism evidence="1">
    <name type="scientific">uncultured Chloroflexia bacterium</name>
    <dbReference type="NCBI Taxonomy" id="1672391"/>
    <lineage>
        <taxon>Bacteria</taxon>
        <taxon>Bacillati</taxon>
        <taxon>Chloroflexota</taxon>
        <taxon>Chloroflexia</taxon>
        <taxon>environmental samples</taxon>
    </lineage>
</organism>
<dbReference type="AlphaFoldDB" id="A0A6J4MGN4"/>
<evidence type="ECO:0000313" key="1">
    <source>
        <dbReference type="EMBL" id="CAA9357894.1"/>
    </source>
</evidence>
<sequence length="46" mass="5146">MLVAITALTVWNTAYFAVRSPVNGFVLTRASLRVYEAHTSAVNDRY</sequence>
<proteinExistence type="predicted"/>
<name>A0A6J4MGN4_9CHLR</name>
<accession>A0A6J4MGN4</accession>
<dbReference type="EMBL" id="CADCTR010002519">
    <property type="protein sequence ID" value="CAA9357894.1"/>
    <property type="molecule type" value="Genomic_DNA"/>
</dbReference>
<gene>
    <name evidence="1" type="ORF">AVDCRST_MAG93-7466</name>
</gene>
<reference evidence="1" key="1">
    <citation type="submission" date="2020-02" db="EMBL/GenBank/DDBJ databases">
        <authorList>
            <person name="Meier V. D."/>
        </authorList>
    </citation>
    <scope>NUCLEOTIDE SEQUENCE</scope>
    <source>
        <strain evidence="1">AVDCRST_MAG93</strain>
    </source>
</reference>